<evidence type="ECO:0000313" key="1">
    <source>
        <dbReference type="EMBL" id="MBV3123445.1"/>
    </source>
</evidence>
<dbReference type="RefSeq" id="WP_117596329.1">
    <property type="nucleotide sequence ID" value="NZ_DAWDYP010000002.1"/>
</dbReference>
<name>A0AB35C4P8_9BACT</name>
<reference evidence="1" key="1">
    <citation type="submission" date="2021-06" db="EMBL/GenBank/DDBJ databases">
        <title>Collection of gut derived symbiotic bacterial strains cultured from healthy donors.</title>
        <authorList>
            <person name="Lin H."/>
            <person name="Littmann E."/>
            <person name="Pamer E.G."/>
        </authorList>
    </citation>
    <scope>NUCLEOTIDE SEQUENCE</scope>
    <source>
        <strain evidence="1">MSK.5.10</strain>
    </source>
</reference>
<accession>A0AB35C4P8</accession>
<evidence type="ECO:0000313" key="2">
    <source>
        <dbReference type="Proteomes" id="UP000777173"/>
    </source>
</evidence>
<protein>
    <recommendedName>
        <fullName evidence="3">SRPBCC family protein</fullName>
    </recommendedName>
</protein>
<dbReference type="AlphaFoldDB" id="A0AB35C4P8"/>
<sequence length="162" mass="19200">MNTIQLTDRKGKVRIGKRVVITTTFDCNINEVWQRIQNVSTLVEICKPMARFTPHKGDMPIKWIIGKSYDFNLYFHCALPMGKHTIMIESMNEQTYEIQSREYNTLVPIWNHLIKIQSSKDEKVNYTDEIDLYAGCLTNLVAWWTSLFYKHRQKRWKVILGK</sequence>
<proteinExistence type="predicted"/>
<organism evidence="1 2">
    <name type="scientific">Phocaeicola dorei</name>
    <dbReference type="NCBI Taxonomy" id="357276"/>
    <lineage>
        <taxon>Bacteria</taxon>
        <taxon>Pseudomonadati</taxon>
        <taxon>Bacteroidota</taxon>
        <taxon>Bacteroidia</taxon>
        <taxon>Bacteroidales</taxon>
        <taxon>Bacteroidaceae</taxon>
        <taxon>Phocaeicola</taxon>
    </lineage>
</organism>
<dbReference type="Proteomes" id="UP000777173">
    <property type="component" value="Unassembled WGS sequence"/>
</dbReference>
<comment type="caution">
    <text evidence="1">The sequence shown here is derived from an EMBL/GenBank/DDBJ whole genome shotgun (WGS) entry which is preliminary data.</text>
</comment>
<evidence type="ECO:0008006" key="3">
    <source>
        <dbReference type="Google" id="ProtNLM"/>
    </source>
</evidence>
<gene>
    <name evidence="1" type="ORF">KSU80_09660</name>
</gene>
<dbReference type="EMBL" id="JAHOAX010000007">
    <property type="protein sequence ID" value="MBV3123445.1"/>
    <property type="molecule type" value="Genomic_DNA"/>
</dbReference>